<name>A0A7H0LL10_9SPHN</name>
<gene>
    <name evidence="1" type="ORF">H3Z74_03760</name>
</gene>
<accession>A0A7H0LL10</accession>
<dbReference type="EMBL" id="CP061038">
    <property type="protein sequence ID" value="QNQ10363.1"/>
    <property type="molecule type" value="Genomic_DNA"/>
</dbReference>
<dbReference type="PROSITE" id="PS51257">
    <property type="entry name" value="PROKAR_LIPOPROTEIN"/>
    <property type="match status" value="1"/>
</dbReference>
<dbReference type="Proteomes" id="UP000516148">
    <property type="component" value="Chromosome"/>
</dbReference>
<dbReference type="InterPro" id="IPR040871">
    <property type="entry name" value="HopA1"/>
</dbReference>
<dbReference type="KEGG" id="spap:H3Z74_03760"/>
<evidence type="ECO:0000313" key="2">
    <source>
        <dbReference type="Proteomes" id="UP000516148"/>
    </source>
</evidence>
<organism evidence="1 2">
    <name type="scientific">Sphingomonas alpina</name>
    <dbReference type="NCBI Taxonomy" id="653931"/>
    <lineage>
        <taxon>Bacteria</taxon>
        <taxon>Pseudomonadati</taxon>
        <taxon>Pseudomonadota</taxon>
        <taxon>Alphaproteobacteria</taxon>
        <taxon>Sphingomonadales</taxon>
        <taxon>Sphingomonadaceae</taxon>
        <taxon>Sphingomonas</taxon>
    </lineage>
</organism>
<sequence length="287" mass="31335">MSMLHRRLYATFHAGASCSNDGVAEQQIFVAGLSAANLSVDRWDRGWTVVETLASGGAIVEKRYRTRRANPGEFLSATAPATVVRGTPVEIRVRREARVLQESFYYAFGGELEDDFAGMRSVRYYLNMDAIAAPTVIGMLTGEFTTRAVPFACKCANSPAGFERRDPCVLYVGARHAQLVHYILLSLMPALAPHLRPPVPMLTHRLAPGLGFAEEPPGNDSFGSHRMRAVAHGLITAHKEKRNGVEGRRAAVFDSFAKLGIDLAMPHLSASDADSFGLRRLSFSDGE</sequence>
<dbReference type="Pfam" id="PF17914">
    <property type="entry name" value="HopA1"/>
    <property type="match status" value="1"/>
</dbReference>
<proteinExistence type="predicted"/>
<reference evidence="1 2" key="1">
    <citation type="submission" date="2020-09" db="EMBL/GenBank/DDBJ databases">
        <title>Sphingomonas sp., a new species isolated from pork steak.</title>
        <authorList>
            <person name="Heidler von Heilborn D."/>
        </authorList>
    </citation>
    <scope>NUCLEOTIDE SEQUENCE [LARGE SCALE GENOMIC DNA]</scope>
    <source>
        <strain evidence="2">S8-3T</strain>
    </source>
</reference>
<evidence type="ECO:0000313" key="1">
    <source>
        <dbReference type="EMBL" id="QNQ10363.1"/>
    </source>
</evidence>
<keyword evidence="2" id="KW-1185">Reference proteome</keyword>
<dbReference type="AlphaFoldDB" id="A0A7H0LL10"/>
<protein>
    <submittedName>
        <fullName evidence="1">Uncharacterized protein</fullName>
    </submittedName>
</protein>
<dbReference type="RefSeq" id="WP_187762663.1">
    <property type="nucleotide sequence ID" value="NZ_CP061038.1"/>
</dbReference>